<dbReference type="OrthoDB" id="1291858at2759"/>
<dbReference type="InterPro" id="IPR039694">
    <property type="entry name" value="WDR11"/>
</dbReference>
<keyword evidence="2" id="KW-1185">Reference proteome</keyword>
<sequence>LVAYGSHCIVGIVYPGSFTNVQTLNYHHHFVTTVQWSKSARFHTLYSPSRLRLVSGDTSGKICIFNVAKAQMVRTFQGPKNCVQVAWHPTDTNYVVSLHVVNAASCFICLWSVETGMKVWMTEFQQKSPMLIGTECAMANS</sequence>
<dbReference type="AlphaFoldDB" id="A0A0L0FBT9"/>
<dbReference type="InterPro" id="IPR036322">
    <property type="entry name" value="WD40_repeat_dom_sf"/>
</dbReference>
<reference evidence="1 2" key="1">
    <citation type="submission" date="2011-02" db="EMBL/GenBank/DDBJ databases">
        <title>The Genome Sequence of Sphaeroforma arctica JP610.</title>
        <authorList>
            <consortium name="The Broad Institute Genome Sequencing Platform"/>
            <person name="Russ C."/>
            <person name="Cuomo C."/>
            <person name="Young S.K."/>
            <person name="Zeng Q."/>
            <person name="Gargeya S."/>
            <person name="Alvarado L."/>
            <person name="Berlin A."/>
            <person name="Chapman S.B."/>
            <person name="Chen Z."/>
            <person name="Freedman E."/>
            <person name="Gellesch M."/>
            <person name="Goldberg J."/>
            <person name="Griggs A."/>
            <person name="Gujja S."/>
            <person name="Heilman E."/>
            <person name="Heiman D."/>
            <person name="Howarth C."/>
            <person name="Mehta T."/>
            <person name="Neiman D."/>
            <person name="Pearson M."/>
            <person name="Roberts A."/>
            <person name="Saif S."/>
            <person name="Shea T."/>
            <person name="Shenoy N."/>
            <person name="Sisk P."/>
            <person name="Stolte C."/>
            <person name="Sykes S."/>
            <person name="White J."/>
            <person name="Yandava C."/>
            <person name="Burger G."/>
            <person name="Gray M.W."/>
            <person name="Holland P.W.H."/>
            <person name="King N."/>
            <person name="Lang F.B.F."/>
            <person name="Roger A.J."/>
            <person name="Ruiz-Trillo I."/>
            <person name="Haas B."/>
            <person name="Nusbaum C."/>
            <person name="Birren B."/>
        </authorList>
    </citation>
    <scope>NUCLEOTIDE SEQUENCE [LARGE SCALE GENOMIC DNA]</scope>
    <source>
        <strain evidence="1 2">JP610</strain>
    </source>
</reference>
<evidence type="ECO:0000313" key="2">
    <source>
        <dbReference type="Proteomes" id="UP000054560"/>
    </source>
</evidence>
<dbReference type="EMBL" id="KQ244937">
    <property type="protein sequence ID" value="KNC73961.1"/>
    <property type="molecule type" value="Genomic_DNA"/>
</dbReference>
<name>A0A0L0FBT9_9EUKA</name>
<dbReference type="GeneID" id="25913984"/>
<dbReference type="Proteomes" id="UP000054560">
    <property type="component" value="Unassembled WGS sequence"/>
</dbReference>
<organism evidence="1 2">
    <name type="scientific">Sphaeroforma arctica JP610</name>
    <dbReference type="NCBI Taxonomy" id="667725"/>
    <lineage>
        <taxon>Eukaryota</taxon>
        <taxon>Ichthyosporea</taxon>
        <taxon>Ichthyophonida</taxon>
        <taxon>Sphaeroforma</taxon>
    </lineage>
</organism>
<accession>A0A0L0FBT9</accession>
<dbReference type="RefSeq" id="XP_014147863.1">
    <property type="nucleotide sequence ID" value="XM_014292388.1"/>
</dbReference>
<dbReference type="STRING" id="667725.A0A0L0FBT9"/>
<gene>
    <name evidence="1" type="ORF">SARC_13480</name>
</gene>
<evidence type="ECO:0008006" key="3">
    <source>
        <dbReference type="Google" id="ProtNLM"/>
    </source>
</evidence>
<feature type="non-terminal residue" evidence="1">
    <location>
        <position position="1"/>
    </location>
</feature>
<dbReference type="InterPro" id="IPR015943">
    <property type="entry name" value="WD40/YVTN_repeat-like_dom_sf"/>
</dbReference>
<dbReference type="PANTHER" id="PTHR14593">
    <property type="entry name" value="WD REPEAT-CONTAINING PROTEIN 11"/>
    <property type="match status" value="1"/>
</dbReference>
<dbReference type="PANTHER" id="PTHR14593:SF5">
    <property type="entry name" value="WD REPEAT-CONTAINING PROTEIN 11"/>
    <property type="match status" value="1"/>
</dbReference>
<protein>
    <recommendedName>
        <fullName evidence="3">Anaphase-promoting complex subunit 4 WD40 domain-containing protein</fullName>
    </recommendedName>
</protein>
<proteinExistence type="predicted"/>
<dbReference type="eggNOG" id="KOG1912">
    <property type="taxonomic scope" value="Eukaryota"/>
</dbReference>
<dbReference type="Gene3D" id="2.130.10.10">
    <property type="entry name" value="YVTN repeat-like/Quinoprotein amine dehydrogenase"/>
    <property type="match status" value="1"/>
</dbReference>
<dbReference type="GO" id="GO:0005737">
    <property type="term" value="C:cytoplasm"/>
    <property type="evidence" value="ECO:0007669"/>
    <property type="project" value="TreeGrafter"/>
</dbReference>
<evidence type="ECO:0000313" key="1">
    <source>
        <dbReference type="EMBL" id="KNC73961.1"/>
    </source>
</evidence>
<dbReference type="SUPFAM" id="SSF50978">
    <property type="entry name" value="WD40 repeat-like"/>
    <property type="match status" value="1"/>
</dbReference>